<keyword evidence="2" id="KW-1185">Reference proteome</keyword>
<accession>A0A292PVW7</accession>
<protein>
    <submittedName>
        <fullName evidence="1">Uncharacterized protein</fullName>
    </submittedName>
</protein>
<dbReference type="AlphaFoldDB" id="A0A292PVW7"/>
<dbReference type="Proteomes" id="UP001412239">
    <property type="component" value="Unassembled WGS sequence"/>
</dbReference>
<dbReference type="EMBL" id="LN891042">
    <property type="protein sequence ID" value="CUS10623.1"/>
    <property type="molecule type" value="Genomic_DNA"/>
</dbReference>
<evidence type="ECO:0000313" key="1">
    <source>
        <dbReference type="EMBL" id="CUS10623.1"/>
    </source>
</evidence>
<proteinExistence type="predicted"/>
<reference evidence="1" key="1">
    <citation type="submission" date="2015-10" db="EMBL/GenBank/DDBJ databases">
        <authorList>
            <person name="Regsiter A."/>
            <person name="william w."/>
        </authorList>
    </citation>
    <scope>NUCLEOTIDE SEQUENCE</scope>
    <source>
        <strain evidence="1">Montdore</strain>
    </source>
</reference>
<gene>
    <name evidence="1" type="ORF">GSTUAT00005239001</name>
</gene>
<evidence type="ECO:0000313" key="2">
    <source>
        <dbReference type="Proteomes" id="UP001412239"/>
    </source>
</evidence>
<sequence length="122" mass="13770">MPGCRSICRDSPILLAKSGVSGTRRAVEIKKCCGQEDLRKTPLYYKNRLNPPPWTVSTDISPIFSHFPNTHIKTNLFRRRFCPHIKATRAALSTIIPLQANLKCATTRTPHFLAAARLKRTL</sequence>
<name>A0A292PVW7_9PEZI</name>
<organism evidence="1 2">
    <name type="scientific">Tuber aestivum</name>
    <name type="common">summer truffle</name>
    <dbReference type="NCBI Taxonomy" id="59557"/>
    <lineage>
        <taxon>Eukaryota</taxon>
        <taxon>Fungi</taxon>
        <taxon>Dikarya</taxon>
        <taxon>Ascomycota</taxon>
        <taxon>Pezizomycotina</taxon>
        <taxon>Pezizomycetes</taxon>
        <taxon>Pezizales</taxon>
        <taxon>Tuberaceae</taxon>
        <taxon>Tuber</taxon>
    </lineage>
</organism>